<sequence>MPRDIRIASLDIRASDDITVDVVADSLARRGVLGVVGVVEGRTAARAAVNDAGDVLVSIEGRQPTVESASGVVESLAGEWSADVTLESDVCFVAASARPEPTRDAEMPPRRRVYVIGGGVTGDPARRPDFAAQLEASVSVIAIDGRWVLQAHGEPQDYWPSAQRPVVAVTAVGDSLTVEVWSRDAMRGAVGSHDAQMLGIPNLTFSWQARWRPVSDARGQIADIERMLGRGRQSSSSALGRTVDRDAALAELGVERNEIEETLTRDNDDVLIDAVVGAFRLPTEVGRIVRGTVDIDALLGAEHVERTPAGRMVWRQLHPARRGSVWARWRRRFSR</sequence>
<keyword evidence="2" id="KW-1185">Reference proteome</keyword>
<dbReference type="Proteomes" id="UP001262835">
    <property type="component" value="Unassembled WGS sequence"/>
</dbReference>
<protein>
    <submittedName>
        <fullName evidence="1">Uncharacterized protein</fullName>
    </submittedName>
</protein>
<name>A0ABU3GFD5_9MICO</name>
<evidence type="ECO:0000313" key="1">
    <source>
        <dbReference type="EMBL" id="MDT3329406.1"/>
    </source>
</evidence>
<dbReference type="EMBL" id="JAUZVT010000001">
    <property type="protein sequence ID" value="MDT3329406.1"/>
    <property type="molecule type" value="Genomic_DNA"/>
</dbReference>
<evidence type="ECO:0000313" key="2">
    <source>
        <dbReference type="Proteomes" id="UP001262835"/>
    </source>
</evidence>
<reference evidence="1 2" key="1">
    <citation type="submission" date="2023-08" db="EMBL/GenBank/DDBJ databases">
        <title>Microbacterium aquilitoris sp. nov. and Microbacterium gwkjibeachense sp. nov., isolated from beach.</title>
        <authorList>
            <person name="Lee S.D."/>
            <person name="Yang H."/>
            <person name="Kim I."/>
        </authorList>
    </citation>
    <scope>NUCLEOTIDE SEQUENCE [LARGE SCALE GENOMIC DNA]</scope>
    <source>
        <strain evidence="1 2">KSW-18</strain>
    </source>
</reference>
<organism evidence="1 2">
    <name type="scientific">Microbacterium aquilitoris</name>
    <dbReference type="NCBI Taxonomy" id="3067307"/>
    <lineage>
        <taxon>Bacteria</taxon>
        <taxon>Bacillati</taxon>
        <taxon>Actinomycetota</taxon>
        <taxon>Actinomycetes</taxon>
        <taxon>Micrococcales</taxon>
        <taxon>Microbacteriaceae</taxon>
        <taxon>Microbacterium</taxon>
    </lineage>
</organism>
<accession>A0ABU3GFD5</accession>
<gene>
    <name evidence="1" type="ORF">Q9S78_01860</name>
</gene>
<dbReference type="RefSeq" id="WP_311868546.1">
    <property type="nucleotide sequence ID" value="NZ_JAUZVT010000001.1"/>
</dbReference>
<proteinExistence type="predicted"/>
<comment type="caution">
    <text evidence="1">The sequence shown here is derived from an EMBL/GenBank/DDBJ whole genome shotgun (WGS) entry which is preliminary data.</text>
</comment>